<dbReference type="Proteomes" id="UP000824139">
    <property type="component" value="Unassembled WGS sequence"/>
</dbReference>
<protein>
    <submittedName>
        <fullName evidence="1">Uncharacterized protein</fullName>
    </submittedName>
</protein>
<accession>A0A9D1FU79</accession>
<sequence>MGYPVYIVDGGNQATDMQHFATAASKDIELHMRRAEDAPNNEYNLNKPLKNIETQLRRLNDYGLTDENSYVAVPIIIPVSLENLAEQYKRVMGNYIHLKPHTTQSSKEKLLTFLERLYSEPDKYRKYIEYMDPENLGLEYAYGIIQEINKLKCKKVYVPAGYPQEETLNWLAGERGEKPELTNYLATGYDEDNKVHNMLNYIKDQGWYDFNLLALSKADVVNLKKMDGYSDHIYSSYDTTVNDGARGVFNLYPIRENGQIKGYSFNDTVTNEYPVEEFPYNDEVKDIAKFVGLSVDEAVADDAETYRFKQAMHENRIDESFSGKLYPVWKLFDENELREKKIFAKGDFVDYKLQNFFRRNGDYKIIYPKGDCENSGRPSVKAMWGSSYSILSAIKRDIDKRRIKDNLKAYNNLDLNSAILNLLSNASDQRNIGNLNDAVKHLSKAVEYIDMDGFNPNNSMHMNAYKDLADLKFELGNYDEANGLYNFYLNNVCKNYRLSFSESDKDKYINEIKRLFHRLAQVARKRGEEDNAKICERAAYEVGYSRLGEYVIKRRADNDVNIGDIFV</sequence>
<reference evidence="1" key="2">
    <citation type="journal article" date="2021" name="PeerJ">
        <title>Extensive microbial diversity within the chicken gut microbiome revealed by metagenomics and culture.</title>
        <authorList>
            <person name="Gilroy R."/>
            <person name="Ravi A."/>
            <person name="Getino M."/>
            <person name="Pursley I."/>
            <person name="Horton D.L."/>
            <person name="Alikhan N.F."/>
            <person name="Baker D."/>
            <person name="Gharbi K."/>
            <person name="Hall N."/>
            <person name="Watson M."/>
            <person name="Adriaenssens E.M."/>
            <person name="Foster-Nyarko E."/>
            <person name="Jarju S."/>
            <person name="Secka A."/>
            <person name="Antonio M."/>
            <person name="Oren A."/>
            <person name="Chaudhuri R.R."/>
            <person name="La Ragione R."/>
            <person name="Hildebrand F."/>
            <person name="Pallen M.J."/>
        </authorList>
    </citation>
    <scope>NUCLEOTIDE SEQUENCE</scope>
    <source>
        <strain evidence="1">CHK152-2994</strain>
    </source>
</reference>
<dbReference type="AlphaFoldDB" id="A0A9D1FU79"/>
<dbReference type="SUPFAM" id="SSF48452">
    <property type="entry name" value="TPR-like"/>
    <property type="match status" value="1"/>
</dbReference>
<proteinExistence type="predicted"/>
<dbReference type="InterPro" id="IPR011990">
    <property type="entry name" value="TPR-like_helical_dom_sf"/>
</dbReference>
<reference evidence="1" key="1">
    <citation type="submission" date="2020-10" db="EMBL/GenBank/DDBJ databases">
        <authorList>
            <person name="Gilroy R."/>
        </authorList>
    </citation>
    <scope>NUCLEOTIDE SEQUENCE</scope>
    <source>
        <strain evidence="1">CHK152-2994</strain>
    </source>
</reference>
<comment type="caution">
    <text evidence="1">The sequence shown here is derived from an EMBL/GenBank/DDBJ whole genome shotgun (WGS) entry which is preliminary data.</text>
</comment>
<dbReference type="Gene3D" id="1.25.40.10">
    <property type="entry name" value="Tetratricopeptide repeat domain"/>
    <property type="match status" value="1"/>
</dbReference>
<dbReference type="EMBL" id="DVJO01000040">
    <property type="protein sequence ID" value="HIS82307.1"/>
    <property type="molecule type" value="Genomic_DNA"/>
</dbReference>
<evidence type="ECO:0000313" key="1">
    <source>
        <dbReference type="EMBL" id="HIS82307.1"/>
    </source>
</evidence>
<gene>
    <name evidence="1" type="ORF">IAD41_01705</name>
</gene>
<organism evidence="1 2">
    <name type="scientific">Candidatus Scatenecus faecavium</name>
    <dbReference type="NCBI Taxonomy" id="2840915"/>
    <lineage>
        <taxon>Bacteria</taxon>
        <taxon>Candidatus Scatenecus</taxon>
    </lineage>
</organism>
<evidence type="ECO:0000313" key="2">
    <source>
        <dbReference type="Proteomes" id="UP000824139"/>
    </source>
</evidence>
<name>A0A9D1FU79_9BACT</name>